<organism evidence="2">
    <name type="scientific">uncultured Anaerotruncus sp</name>
    <dbReference type="NCBI Taxonomy" id="905011"/>
    <lineage>
        <taxon>Bacteria</taxon>
        <taxon>Bacillati</taxon>
        <taxon>Bacillota</taxon>
        <taxon>Clostridia</taxon>
        <taxon>Eubacteriales</taxon>
        <taxon>Oscillospiraceae</taxon>
        <taxon>Anaerotruncus</taxon>
        <taxon>environmental samples</taxon>
    </lineage>
</organism>
<dbReference type="PROSITE" id="PS51750">
    <property type="entry name" value="BRO_N"/>
    <property type="match status" value="1"/>
</dbReference>
<evidence type="ECO:0000313" key="2">
    <source>
        <dbReference type="EMBL" id="SCJ38632.1"/>
    </source>
</evidence>
<dbReference type="InterPro" id="IPR005039">
    <property type="entry name" value="Ant_C"/>
</dbReference>
<sequence>MADLQIFKNPEFGAIRTIERNGEPWFVGKDVAVALGYKDTVNALKSHVDAEDKGGWQITTPSGKQKMAIINESGLYSLVLSSKLPDAKRFKRWVTSEVIPSIRKNGGYLTPEKLEEVLLKPDTIIQLAQNLKIEQEKRKALESRIEQDKPKVLFSDAVSASKTSILVGELAKILKQNGVDTGEKRLFSWLRENGYLIRRKGTDHNMPTQRSVEQGLFTIKETAVTHSDGHVSVNKTPKVTGKGQAYFINLFLGEKKPA</sequence>
<dbReference type="PANTHER" id="PTHR36180:SF2">
    <property type="entry name" value="BRO FAMILY PROTEIN"/>
    <property type="match status" value="1"/>
</dbReference>
<accession>A0A1C6FZZ6</accession>
<gene>
    <name evidence="2" type="ORF">SAMEA3545359_00174</name>
</gene>
<dbReference type="Pfam" id="PF02498">
    <property type="entry name" value="Bro-N"/>
    <property type="match status" value="1"/>
</dbReference>
<dbReference type="GO" id="GO:0003677">
    <property type="term" value="F:DNA binding"/>
    <property type="evidence" value="ECO:0007669"/>
    <property type="project" value="InterPro"/>
</dbReference>
<dbReference type="AlphaFoldDB" id="A0A1C6FZZ6"/>
<dbReference type="InterPro" id="IPR003497">
    <property type="entry name" value="BRO_N_domain"/>
</dbReference>
<protein>
    <submittedName>
        <fullName evidence="2">Uncharacterized phage-encoded protein</fullName>
    </submittedName>
</protein>
<feature type="domain" description="Bro-N" evidence="1">
    <location>
        <begin position="1"/>
        <end position="106"/>
    </location>
</feature>
<name>A0A1C6FZZ6_9FIRM</name>
<dbReference type="EMBL" id="FMHG01000001">
    <property type="protein sequence ID" value="SCJ38632.1"/>
    <property type="molecule type" value="Genomic_DNA"/>
</dbReference>
<proteinExistence type="predicted"/>
<dbReference type="PANTHER" id="PTHR36180">
    <property type="entry name" value="DNA-BINDING PROTEIN-RELATED-RELATED"/>
    <property type="match status" value="1"/>
</dbReference>
<dbReference type="SMART" id="SM01040">
    <property type="entry name" value="Bro-N"/>
    <property type="match status" value="1"/>
</dbReference>
<dbReference type="Pfam" id="PF03374">
    <property type="entry name" value="ANT"/>
    <property type="match status" value="1"/>
</dbReference>
<evidence type="ECO:0000259" key="1">
    <source>
        <dbReference type="PROSITE" id="PS51750"/>
    </source>
</evidence>
<reference evidence="2" key="1">
    <citation type="submission" date="2015-09" db="EMBL/GenBank/DDBJ databases">
        <authorList>
            <consortium name="Pathogen Informatics"/>
        </authorList>
    </citation>
    <scope>NUCLEOTIDE SEQUENCE</scope>
    <source>
        <strain evidence="2">2789STDY5834896</strain>
    </source>
</reference>